<dbReference type="OrthoDB" id="3481528at2"/>
<dbReference type="AlphaFoldDB" id="A0A238WVN2"/>
<gene>
    <name evidence="1" type="ORF">SAMN06265355_103362</name>
</gene>
<dbReference type="RefSeq" id="WP_089311413.1">
    <property type="nucleotide sequence ID" value="NZ_FZNP01000003.1"/>
</dbReference>
<dbReference type="Proteomes" id="UP000198420">
    <property type="component" value="Unassembled WGS sequence"/>
</dbReference>
<reference evidence="2" key="1">
    <citation type="submission" date="2017-06" db="EMBL/GenBank/DDBJ databases">
        <authorList>
            <person name="Varghese N."/>
            <person name="Submissions S."/>
        </authorList>
    </citation>
    <scope>NUCLEOTIDE SEQUENCE [LARGE SCALE GENOMIC DNA]</scope>
    <source>
        <strain evidence="2">DSM 44485</strain>
    </source>
</reference>
<name>A0A238WVN2_9ACTN</name>
<dbReference type="EMBL" id="FZNP01000003">
    <property type="protein sequence ID" value="SNR50597.1"/>
    <property type="molecule type" value="Genomic_DNA"/>
</dbReference>
<evidence type="ECO:0000313" key="2">
    <source>
        <dbReference type="Proteomes" id="UP000198420"/>
    </source>
</evidence>
<proteinExistence type="predicted"/>
<sequence length="77" mass="8052">MSLEEAARQLKMAGHDAQVAFDCLGLGDLERAQEHAVTLRAAADAAEVALSQALKDMSPEEAVAEGERAITSLADDA</sequence>
<accession>A0A238WVN2</accession>
<organism evidence="1 2">
    <name type="scientific">Actinomadura mexicana</name>
    <dbReference type="NCBI Taxonomy" id="134959"/>
    <lineage>
        <taxon>Bacteria</taxon>
        <taxon>Bacillati</taxon>
        <taxon>Actinomycetota</taxon>
        <taxon>Actinomycetes</taxon>
        <taxon>Streptosporangiales</taxon>
        <taxon>Thermomonosporaceae</taxon>
        <taxon>Actinomadura</taxon>
    </lineage>
</organism>
<evidence type="ECO:0000313" key="1">
    <source>
        <dbReference type="EMBL" id="SNR50597.1"/>
    </source>
</evidence>
<keyword evidence="2" id="KW-1185">Reference proteome</keyword>
<protein>
    <submittedName>
        <fullName evidence="1">Uncharacterized protein</fullName>
    </submittedName>
</protein>